<reference evidence="1 2" key="1">
    <citation type="submission" date="2018-09" db="EMBL/GenBank/DDBJ databases">
        <title>Genome sequencing of strain 2DFW10M-5.</title>
        <authorList>
            <person name="Heo J."/>
            <person name="Kim S.-J."/>
            <person name="Kwon S.-W."/>
        </authorList>
    </citation>
    <scope>NUCLEOTIDE SEQUENCE [LARGE SCALE GENOMIC DNA]</scope>
    <source>
        <strain evidence="1 2">2DFW10M-5</strain>
    </source>
</reference>
<dbReference type="AlphaFoldDB" id="A0A387BSK6"/>
<keyword evidence="2" id="KW-1185">Reference proteome</keyword>
<dbReference type="KEGG" id="gry:D7I44_11215"/>
<proteinExistence type="predicted"/>
<evidence type="ECO:0000313" key="2">
    <source>
        <dbReference type="Proteomes" id="UP000275069"/>
    </source>
</evidence>
<accession>A0A387BSK6</accession>
<protein>
    <submittedName>
        <fullName evidence="1">Uncharacterized protein</fullName>
    </submittedName>
</protein>
<organism evidence="1 2">
    <name type="scientific">Gryllotalpicola protaetiae</name>
    <dbReference type="NCBI Taxonomy" id="2419771"/>
    <lineage>
        <taxon>Bacteria</taxon>
        <taxon>Bacillati</taxon>
        <taxon>Actinomycetota</taxon>
        <taxon>Actinomycetes</taxon>
        <taxon>Micrococcales</taxon>
        <taxon>Microbacteriaceae</taxon>
        <taxon>Gryllotalpicola</taxon>
    </lineage>
</organism>
<dbReference type="OrthoDB" id="4419781at2"/>
<dbReference type="RefSeq" id="WP_120789570.1">
    <property type="nucleotide sequence ID" value="NZ_CP032624.1"/>
</dbReference>
<evidence type="ECO:0000313" key="1">
    <source>
        <dbReference type="EMBL" id="AYG04040.1"/>
    </source>
</evidence>
<sequence length="96" mass="10435">MTDAAPEIAALAFNVVIPDDLRWRDIRRGVEYDLQTITVRLLPDGSVAAKAYGRPTAGGRGGYVSFPVPSRPEIADLISAAADRAADLWARHEPYL</sequence>
<dbReference type="EMBL" id="CP032624">
    <property type="protein sequence ID" value="AYG04040.1"/>
    <property type="molecule type" value="Genomic_DNA"/>
</dbReference>
<gene>
    <name evidence="1" type="ORF">D7I44_11215</name>
</gene>
<name>A0A387BSK6_9MICO</name>
<dbReference type="Proteomes" id="UP000275069">
    <property type="component" value="Chromosome"/>
</dbReference>